<sequence length="124" mass="14776">MLTHTYVVPVPYDLLPDRELNALCCKRLGWQWKPHLWEFGSNWQYHAWFKGETLMGLPNFLLEDPLSVQLQRFLEEQELEKRYAEILFELVQGSTLSPEKAWYRLAHATPRQRIEAFLKVTEAE</sequence>
<gene>
    <name evidence="1" type="ORF">DC3_19950</name>
</gene>
<accession>A0A511N0E9</accession>
<dbReference type="AlphaFoldDB" id="A0A511N0E9"/>
<proteinExistence type="predicted"/>
<protein>
    <submittedName>
        <fullName evidence="1">Uncharacterized protein</fullName>
    </submittedName>
</protein>
<dbReference type="EMBL" id="BJXB01000007">
    <property type="protein sequence ID" value="GEM46360.1"/>
    <property type="molecule type" value="Genomic_DNA"/>
</dbReference>
<keyword evidence="2" id="KW-1185">Reference proteome</keyword>
<evidence type="ECO:0000313" key="1">
    <source>
        <dbReference type="EMBL" id="GEM46360.1"/>
    </source>
</evidence>
<organism evidence="1 2">
    <name type="scientific">Deinococcus cellulosilyticus (strain DSM 18568 / NBRC 106333 / KACC 11606 / 5516J-15)</name>
    <dbReference type="NCBI Taxonomy" id="1223518"/>
    <lineage>
        <taxon>Bacteria</taxon>
        <taxon>Thermotogati</taxon>
        <taxon>Deinococcota</taxon>
        <taxon>Deinococci</taxon>
        <taxon>Deinococcales</taxon>
        <taxon>Deinococcaceae</taxon>
        <taxon>Deinococcus</taxon>
    </lineage>
</organism>
<dbReference type="Proteomes" id="UP000321306">
    <property type="component" value="Unassembled WGS sequence"/>
</dbReference>
<dbReference type="OrthoDB" id="9855106at2"/>
<dbReference type="RefSeq" id="WP_146884175.1">
    <property type="nucleotide sequence ID" value="NZ_BJXB01000007.1"/>
</dbReference>
<reference evidence="1 2" key="1">
    <citation type="submission" date="2019-07" db="EMBL/GenBank/DDBJ databases">
        <title>Whole genome shotgun sequence of Deinococcus cellulosilyticus NBRC 106333.</title>
        <authorList>
            <person name="Hosoyama A."/>
            <person name="Uohara A."/>
            <person name="Ohji S."/>
            <person name="Ichikawa N."/>
        </authorList>
    </citation>
    <scope>NUCLEOTIDE SEQUENCE [LARGE SCALE GENOMIC DNA]</scope>
    <source>
        <strain evidence="1 2">NBRC 106333</strain>
    </source>
</reference>
<name>A0A511N0E9_DEIC1</name>
<evidence type="ECO:0000313" key="2">
    <source>
        <dbReference type="Proteomes" id="UP000321306"/>
    </source>
</evidence>
<comment type="caution">
    <text evidence="1">The sequence shown here is derived from an EMBL/GenBank/DDBJ whole genome shotgun (WGS) entry which is preliminary data.</text>
</comment>